<accession>A0AAV7WHT5</accession>
<dbReference type="AlphaFoldDB" id="A0AAV7WHT5"/>
<proteinExistence type="predicted"/>
<organism evidence="1 2">
    <name type="scientific">Pleurodeles waltl</name>
    <name type="common">Iberian ribbed newt</name>
    <dbReference type="NCBI Taxonomy" id="8319"/>
    <lineage>
        <taxon>Eukaryota</taxon>
        <taxon>Metazoa</taxon>
        <taxon>Chordata</taxon>
        <taxon>Craniata</taxon>
        <taxon>Vertebrata</taxon>
        <taxon>Euteleostomi</taxon>
        <taxon>Amphibia</taxon>
        <taxon>Batrachia</taxon>
        <taxon>Caudata</taxon>
        <taxon>Salamandroidea</taxon>
        <taxon>Salamandridae</taxon>
        <taxon>Pleurodelinae</taxon>
        <taxon>Pleurodeles</taxon>
    </lineage>
</organism>
<dbReference type="Proteomes" id="UP001066276">
    <property type="component" value="Chromosome 1_2"/>
</dbReference>
<protein>
    <submittedName>
        <fullName evidence="1">Uncharacterized protein</fullName>
    </submittedName>
</protein>
<evidence type="ECO:0000313" key="2">
    <source>
        <dbReference type="Proteomes" id="UP001066276"/>
    </source>
</evidence>
<gene>
    <name evidence="1" type="ORF">NDU88_006942</name>
</gene>
<keyword evidence="2" id="KW-1185">Reference proteome</keyword>
<evidence type="ECO:0000313" key="1">
    <source>
        <dbReference type="EMBL" id="KAJ1211584.1"/>
    </source>
</evidence>
<comment type="caution">
    <text evidence="1">The sequence shown here is derived from an EMBL/GenBank/DDBJ whole genome shotgun (WGS) entry which is preliminary data.</text>
</comment>
<dbReference type="EMBL" id="JANPWB010000002">
    <property type="protein sequence ID" value="KAJ1211584.1"/>
    <property type="molecule type" value="Genomic_DNA"/>
</dbReference>
<name>A0AAV7WHT5_PLEWA</name>
<sequence length="187" mass="21054">MVRIDLNSGRNRKNQVYEKYIFPPAAISTGNIQRRVRVTAAERMDDEVYLNVDHTKVCRQPSDFQMQIYLKDVDKETRNMMASFQIQNSSFISERDLTGFQILGHLSVFQTIVHLLKAKAETASKYQKSLQGFMGLVHGVYANGTGRLYTMARLIEIVAHRQVAHQVGKAMASAPLPPGCNNLNLPG</sequence>
<reference evidence="1" key="1">
    <citation type="journal article" date="2022" name="bioRxiv">
        <title>Sequencing and chromosome-scale assembly of the giantPleurodeles waltlgenome.</title>
        <authorList>
            <person name="Brown T."/>
            <person name="Elewa A."/>
            <person name="Iarovenko S."/>
            <person name="Subramanian E."/>
            <person name="Araus A.J."/>
            <person name="Petzold A."/>
            <person name="Susuki M."/>
            <person name="Suzuki K.-i.T."/>
            <person name="Hayashi T."/>
            <person name="Toyoda A."/>
            <person name="Oliveira C."/>
            <person name="Osipova E."/>
            <person name="Leigh N.D."/>
            <person name="Simon A."/>
            <person name="Yun M.H."/>
        </authorList>
    </citation>
    <scope>NUCLEOTIDE SEQUENCE</scope>
    <source>
        <strain evidence="1">20211129_DDA</strain>
        <tissue evidence="1">Liver</tissue>
    </source>
</reference>